<dbReference type="eggNOG" id="KOG2500">
    <property type="taxonomic scope" value="Eukaryota"/>
</dbReference>
<dbReference type="InterPro" id="IPR011993">
    <property type="entry name" value="PH-like_dom_sf"/>
</dbReference>
<dbReference type="InParanoid" id="D8R517"/>
<dbReference type="Gene3D" id="2.30.29.30">
    <property type="entry name" value="Pleckstrin-homology domain (PH domain)/Phosphotyrosine-binding domain (PTB)"/>
    <property type="match status" value="1"/>
</dbReference>
<dbReference type="STRING" id="88036.D8R517"/>
<evidence type="ECO:0000313" key="2">
    <source>
        <dbReference type="EMBL" id="EFJ32410.1"/>
    </source>
</evidence>
<dbReference type="PANTHER" id="PTHR12847">
    <property type="entry name" value="ATP-BINDING CASSETTE ABC TRANSPORTER-RELATED"/>
    <property type="match status" value="1"/>
</dbReference>
<dbReference type="GO" id="GO:0030125">
    <property type="term" value="C:clathrin vesicle coat"/>
    <property type="evidence" value="ECO:0000318"/>
    <property type="project" value="GO_Central"/>
</dbReference>
<dbReference type="EMBL" id="GL377572">
    <property type="protein sequence ID" value="EFJ32410.1"/>
    <property type="molecule type" value="Genomic_DNA"/>
</dbReference>
<dbReference type="GO" id="GO:0006897">
    <property type="term" value="P:endocytosis"/>
    <property type="evidence" value="ECO:0007669"/>
    <property type="project" value="InterPro"/>
</dbReference>
<dbReference type="InterPro" id="IPR012466">
    <property type="entry name" value="NECAP_PHear"/>
</dbReference>
<accession>D8R517</accession>
<dbReference type="Proteomes" id="UP000001514">
    <property type="component" value="Unassembled WGS sequence"/>
</dbReference>
<proteinExistence type="predicted"/>
<dbReference type="HOGENOM" id="CLU_069884_2_1_1"/>
<dbReference type="KEGG" id="smo:SELMODRAFT_86277"/>
<dbReference type="FunCoup" id="D8R517">
    <property type="interactions" value="620"/>
</dbReference>
<dbReference type="OrthoDB" id="10265489at2759"/>
<dbReference type="FunFam" id="2.30.29.30:FF:000150">
    <property type="entry name" value="Adaptin ear-binding coat-associated protein"/>
    <property type="match status" value="1"/>
</dbReference>
<name>D8R517_SELML</name>
<dbReference type="PANTHER" id="PTHR12847:SF9">
    <property type="entry name" value="NECAP-LIKE PROTEIN CG9132"/>
    <property type="match status" value="1"/>
</dbReference>
<dbReference type="Pfam" id="PF07933">
    <property type="entry name" value="DUF1681"/>
    <property type="match status" value="1"/>
</dbReference>
<dbReference type="AlphaFoldDB" id="D8R517"/>
<keyword evidence="3" id="KW-1185">Reference proteome</keyword>
<sequence>MPKDVTTLEPADDLVENTELVLFHAKECYVYLIPPRRSAASYRADEWDVNKWAWEGAMKICSKGEECTIRLEDKTSGELYAQASVRKDEPLPIERVIDSSRYFVLRIEDNSSGKSRHAFIGIGFRERPQAYDFEAALYDHVNYLNKKKQAEELEQEYQTKPAVDYSLKSGETIRLSLKKVNMLRIFLSVDCN</sequence>
<organism evidence="3">
    <name type="scientific">Selaginella moellendorffii</name>
    <name type="common">Spikemoss</name>
    <dbReference type="NCBI Taxonomy" id="88036"/>
    <lineage>
        <taxon>Eukaryota</taxon>
        <taxon>Viridiplantae</taxon>
        <taxon>Streptophyta</taxon>
        <taxon>Embryophyta</taxon>
        <taxon>Tracheophyta</taxon>
        <taxon>Lycopodiopsida</taxon>
        <taxon>Selaginellales</taxon>
        <taxon>Selaginellaceae</taxon>
        <taxon>Selaginella</taxon>
    </lineage>
</organism>
<feature type="domain" description="NECAP PHear" evidence="1">
    <location>
        <begin position="19"/>
        <end position="178"/>
    </location>
</feature>
<reference evidence="2 3" key="1">
    <citation type="journal article" date="2011" name="Science">
        <title>The Selaginella genome identifies genetic changes associated with the evolution of vascular plants.</title>
        <authorList>
            <person name="Banks J.A."/>
            <person name="Nishiyama T."/>
            <person name="Hasebe M."/>
            <person name="Bowman J.L."/>
            <person name="Gribskov M."/>
            <person name="dePamphilis C."/>
            <person name="Albert V.A."/>
            <person name="Aono N."/>
            <person name="Aoyama T."/>
            <person name="Ambrose B.A."/>
            <person name="Ashton N.W."/>
            <person name="Axtell M.J."/>
            <person name="Barker E."/>
            <person name="Barker M.S."/>
            <person name="Bennetzen J.L."/>
            <person name="Bonawitz N.D."/>
            <person name="Chapple C."/>
            <person name="Cheng C."/>
            <person name="Correa L.G."/>
            <person name="Dacre M."/>
            <person name="DeBarry J."/>
            <person name="Dreyer I."/>
            <person name="Elias M."/>
            <person name="Engstrom E.M."/>
            <person name="Estelle M."/>
            <person name="Feng L."/>
            <person name="Finet C."/>
            <person name="Floyd S.K."/>
            <person name="Frommer W.B."/>
            <person name="Fujita T."/>
            <person name="Gramzow L."/>
            <person name="Gutensohn M."/>
            <person name="Harholt J."/>
            <person name="Hattori M."/>
            <person name="Heyl A."/>
            <person name="Hirai T."/>
            <person name="Hiwatashi Y."/>
            <person name="Ishikawa M."/>
            <person name="Iwata M."/>
            <person name="Karol K.G."/>
            <person name="Koehler B."/>
            <person name="Kolukisaoglu U."/>
            <person name="Kubo M."/>
            <person name="Kurata T."/>
            <person name="Lalonde S."/>
            <person name="Li K."/>
            <person name="Li Y."/>
            <person name="Litt A."/>
            <person name="Lyons E."/>
            <person name="Manning G."/>
            <person name="Maruyama T."/>
            <person name="Michael T.P."/>
            <person name="Mikami K."/>
            <person name="Miyazaki S."/>
            <person name="Morinaga S."/>
            <person name="Murata T."/>
            <person name="Mueller-Roeber B."/>
            <person name="Nelson D.R."/>
            <person name="Obara M."/>
            <person name="Oguri Y."/>
            <person name="Olmstead R.G."/>
            <person name="Onodera N."/>
            <person name="Petersen B.L."/>
            <person name="Pils B."/>
            <person name="Prigge M."/>
            <person name="Rensing S.A."/>
            <person name="Riano-Pachon D.M."/>
            <person name="Roberts A.W."/>
            <person name="Sato Y."/>
            <person name="Scheller H.V."/>
            <person name="Schulz B."/>
            <person name="Schulz C."/>
            <person name="Shakirov E.V."/>
            <person name="Shibagaki N."/>
            <person name="Shinohara N."/>
            <person name="Shippen D.E."/>
            <person name="Soerensen I."/>
            <person name="Sotooka R."/>
            <person name="Sugimoto N."/>
            <person name="Sugita M."/>
            <person name="Sumikawa N."/>
            <person name="Tanurdzic M."/>
            <person name="Theissen G."/>
            <person name="Ulvskov P."/>
            <person name="Wakazuki S."/>
            <person name="Weng J.K."/>
            <person name="Willats W.W."/>
            <person name="Wipf D."/>
            <person name="Wolf P.G."/>
            <person name="Yang L."/>
            <person name="Zimmer A.D."/>
            <person name="Zhu Q."/>
            <person name="Mitros T."/>
            <person name="Hellsten U."/>
            <person name="Loque D."/>
            <person name="Otillar R."/>
            <person name="Salamov A."/>
            <person name="Schmutz J."/>
            <person name="Shapiro H."/>
            <person name="Lindquist E."/>
            <person name="Lucas S."/>
            <person name="Rokhsar D."/>
            <person name="Grigoriev I.V."/>
        </authorList>
    </citation>
    <scope>NUCLEOTIDE SEQUENCE [LARGE SCALE GENOMIC DNA]</scope>
</reference>
<protein>
    <recommendedName>
        <fullName evidence="1">NECAP PHear domain-containing protein</fullName>
    </recommendedName>
</protein>
<dbReference type="SUPFAM" id="SSF50729">
    <property type="entry name" value="PH domain-like"/>
    <property type="match status" value="1"/>
</dbReference>
<evidence type="ECO:0000259" key="1">
    <source>
        <dbReference type="Pfam" id="PF07933"/>
    </source>
</evidence>
<dbReference type="CDD" id="cd13228">
    <property type="entry name" value="PHear_NECAP"/>
    <property type="match status" value="1"/>
</dbReference>
<gene>
    <name evidence="2" type="ORF">SELMODRAFT_86277</name>
</gene>
<dbReference type="GO" id="GO:0016192">
    <property type="term" value="P:vesicle-mediated transport"/>
    <property type="evidence" value="ECO:0000318"/>
    <property type="project" value="GO_Central"/>
</dbReference>
<dbReference type="Gramene" id="EFJ32410">
    <property type="protein sequence ID" value="EFJ32410"/>
    <property type="gene ID" value="SELMODRAFT_86277"/>
</dbReference>
<evidence type="ECO:0000313" key="3">
    <source>
        <dbReference type="Proteomes" id="UP000001514"/>
    </source>
</evidence>